<feature type="transmembrane region" description="Helical" evidence="1">
    <location>
        <begin position="98"/>
        <end position="116"/>
    </location>
</feature>
<evidence type="ECO:0000313" key="2">
    <source>
        <dbReference type="EMBL" id="MBE1559184.1"/>
    </source>
</evidence>
<evidence type="ECO:0000313" key="3">
    <source>
        <dbReference type="Proteomes" id="UP000661607"/>
    </source>
</evidence>
<feature type="transmembrane region" description="Helical" evidence="1">
    <location>
        <begin position="37"/>
        <end position="54"/>
    </location>
</feature>
<dbReference type="RefSeq" id="WP_192774498.1">
    <property type="nucleotide sequence ID" value="NZ_BAAASY010000001.1"/>
</dbReference>
<dbReference type="Proteomes" id="UP000661607">
    <property type="component" value="Unassembled WGS sequence"/>
</dbReference>
<keyword evidence="1" id="KW-0472">Membrane</keyword>
<name>A0ABR9KAZ2_9ACTN</name>
<protein>
    <submittedName>
        <fullName evidence="2">Uncharacterized protein</fullName>
    </submittedName>
</protein>
<dbReference type="EMBL" id="JADBEF010000001">
    <property type="protein sequence ID" value="MBE1559184.1"/>
    <property type="molecule type" value="Genomic_DNA"/>
</dbReference>
<keyword evidence="1" id="KW-1133">Transmembrane helix</keyword>
<keyword evidence="1" id="KW-0812">Transmembrane</keyword>
<comment type="caution">
    <text evidence="2">The sequence shown here is derived from an EMBL/GenBank/DDBJ whole genome shotgun (WGS) entry which is preliminary data.</text>
</comment>
<gene>
    <name evidence="2" type="ORF">H4W81_001963</name>
</gene>
<evidence type="ECO:0000256" key="1">
    <source>
        <dbReference type="SAM" id="Phobius"/>
    </source>
</evidence>
<reference evidence="2 3" key="1">
    <citation type="submission" date="2020-10" db="EMBL/GenBank/DDBJ databases">
        <title>Sequencing the genomes of 1000 actinobacteria strains.</title>
        <authorList>
            <person name="Klenk H.-P."/>
        </authorList>
    </citation>
    <scope>NUCLEOTIDE SEQUENCE [LARGE SCALE GENOMIC DNA]</scope>
    <source>
        <strain evidence="2 3">DSM 43748</strain>
    </source>
</reference>
<accession>A0ABR9KAZ2</accession>
<organism evidence="2 3">
    <name type="scientific">Nonomuraea africana</name>
    <dbReference type="NCBI Taxonomy" id="46171"/>
    <lineage>
        <taxon>Bacteria</taxon>
        <taxon>Bacillati</taxon>
        <taxon>Actinomycetota</taxon>
        <taxon>Actinomycetes</taxon>
        <taxon>Streptosporangiales</taxon>
        <taxon>Streptosporangiaceae</taxon>
        <taxon>Nonomuraea</taxon>
    </lineage>
</organism>
<sequence>MRAEIDWDIPATPPGWRGALERFMGPGKTRAELQMEIAGSLACMALLGWHLLAAPVQGGWLPWAVTLVIGLDLVGGVMTNATNAAKRWYHRKPSRSRLGFVAAHVIYLAAIAFVVLDAAWGWFLVNTVLLLAGALLIETARLEARRPAAMAAYMAAVLVNLTLVPVPETLAWFTAFFFLKLLVCYLVPEAPMRSVAEPPEAPHGQREHRVQ</sequence>
<keyword evidence="3" id="KW-1185">Reference proteome</keyword>
<feature type="transmembrane region" description="Helical" evidence="1">
    <location>
        <begin position="122"/>
        <end position="140"/>
    </location>
</feature>
<feature type="transmembrane region" description="Helical" evidence="1">
    <location>
        <begin position="60"/>
        <end position="78"/>
    </location>
</feature>
<proteinExistence type="predicted"/>